<organism evidence="2 3">
    <name type="scientific">Enteractinococcus fodinae</name>
    <dbReference type="NCBI Taxonomy" id="684663"/>
    <lineage>
        <taxon>Bacteria</taxon>
        <taxon>Bacillati</taxon>
        <taxon>Actinomycetota</taxon>
        <taxon>Actinomycetes</taxon>
        <taxon>Micrococcales</taxon>
        <taxon>Micrococcaceae</taxon>
    </lineage>
</organism>
<evidence type="ECO:0000313" key="3">
    <source>
        <dbReference type="Proteomes" id="UP001183794"/>
    </source>
</evidence>
<feature type="transmembrane region" description="Helical" evidence="1">
    <location>
        <begin position="56"/>
        <end position="77"/>
    </location>
</feature>
<name>A0ABU2AZE9_9MICC</name>
<evidence type="ECO:0000313" key="2">
    <source>
        <dbReference type="EMBL" id="MDR7346723.1"/>
    </source>
</evidence>
<keyword evidence="1" id="KW-0812">Transmembrane</keyword>
<sequence length="214" mass="23576">MTIPWTPDDDDARQLLDERIETYDLDPAGMTLWERIIGWLNDALAINIDPTGTGSVIVQVLLIIAVGVLAFALFRYFRPSVSPAGTRQEAQLADPSVPAEDYLRAAHRLFNADQFDQAYLQAYRFIVRSASDRELVEVTPATTATTFGWSLGAVLPAYREGLTEASTEFNRISYGGNIPTREATETVLQLATTIATAHPHPGGNINDPSRLMPR</sequence>
<accession>A0ABU2AZE9</accession>
<gene>
    <name evidence="2" type="ORF">J2S62_000980</name>
</gene>
<dbReference type="Proteomes" id="UP001183794">
    <property type="component" value="Unassembled WGS sequence"/>
</dbReference>
<evidence type="ECO:0000256" key="1">
    <source>
        <dbReference type="SAM" id="Phobius"/>
    </source>
</evidence>
<proteinExistence type="predicted"/>
<dbReference type="EMBL" id="JAVDYJ010000001">
    <property type="protein sequence ID" value="MDR7346723.1"/>
    <property type="molecule type" value="Genomic_DNA"/>
</dbReference>
<dbReference type="RefSeq" id="WP_310172035.1">
    <property type="nucleotide sequence ID" value="NZ_BAABHE010000002.1"/>
</dbReference>
<keyword evidence="1" id="KW-1133">Transmembrane helix</keyword>
<keyword evidence="3" id="KW-1185">Reference proteome</keyword>
<reference evidence="2 3" key="1">
    <citation type="submission" date="2023-07" db="EMBL/GenBank/DDBJ databases">
        <title>Sequencing the genomes of 1000 actinobacteria strains.</title>
        <authorList>
            <person name="Klenk H.-P."/>
        </authorList>
    </citation>
    <scope>NUCLEOTIDE SEQUENCE [LARGE SCALE GENOMIC DNA]</scope>
    <source>
        <strain evidence="2 3">DSM 22966</strain>
    </source>
</reference>
<keyword evidence="1" id="KW-0472">Membrane</keyword>
<protein>
    <submittedName>
        <fullName evidence="2">Uncharacterized protein (DUF697 family)</fullName>
    </submittedName>
</protein>
<comment type="caution">
    <text evidence="2">The sequence shown here is derived from an EMBL/GenBank/DDBJ whole genome shotgun (WGS) entry which is preliminary data.</text>
</comment>